<feature type="transmembrane region" description="Helical" evidence="9">
    <location>
        <begin position="12"/>
        <end position="32"/>
    </location>
</feature>
<reference evidence="10" key="1">
    <citation type="submission" date="2023-01" db="EMBL/GenBank/DDBJ databases">
        <title>Genome assembly of the deep-sea coral Lophelia pertusa.</title>
        <authorList>
            <person name="Herrera S."/>
            <person name="Cordes E."/>
        </authorList>
    </citation>
    <scope>NUCLEOTIDE SEQUENCE</scope>
    <source>
        <strain evidence="10">USNM1676648</strain>
        <tissue evidence="10">Polyp</tissue>
    </source>
</reference>
<feature type="compositionally biased region" description="Polar residues" evidence="8">
    <location>
        <begin position="179"/>
        <end position="192"/>
    </location>
</feature>
<evidence type="ECO:0000256" key="7">
    <source>
        <dbReference type="ARBA" id="ARBA00023136"/>
    </source>
</evidence>
<comment type="subcellular location">
    <subcellularLocation>
        <location evidence="1">Membrane</location>
        <topology evidence="1">Multi-pass membrane protein</topology>
    </subcellularLocation>
</comment>
<keyword evidence="6 9" id="KW-1133">Transmembrane helix</keyword>
<evidence type="ECO:0000313" key="10">
    <source>
        <dbReference type="EMBL" id="KAJ7383302.1"/>
    </source>
</evidence>
<protein>
    <submittedName>
        <fullName evidence="10">Uncharacterized protein</fullName>
    </submittedName>
</protein>
<evidence type="ECO:0000256" key="5">
    <source>
        <dbReference type="ARBA" id="ARBA00022840"/>
    </source>
</evidence>
<feature type="region of interest" description="Disordered" evidence="8">
    <location>
        <begin position="176"/>
        <end position="198"/>
    </location>
</feature>
<dbReference type="PANTHER" id="PTHR24223:SF456">
    <property type="entry name" value="MULTIDRUG RESISTANCE-ASSOCIATED PROTEIN LETHAL(2)03659"/>
    <property type="match status" value="1"/>
</dbReference>
<dbReference type="InterPro" id="IPR050173">
    <property type="entry name" value="ABC_transporter_C-like"/>
</dbReference>
<organism evidence="10 11">
    <name type="scientific">Desmophyllum pertusum</name>
    <dbReference type="NCBI Taxonomy" id="174260"/>
    <lineage>
        <taxon>Eukaryota</taxon>
        <taxon>Metazoa</taxon>
        <taxon>Cnidaria</taxon>
        <taxon>Anthozoa</taxon>
        <taxon>Hexacorallia</taxon>
        <taxon>Scleractinia</taxon>
        <taxon>Caryophylliina</taxon>
        <taxon>Caryophylliidae</taxon>
        <taxon>Desmophyllum</taxon>
    </lineage>
</organism>
<gene>
    <name evidence="10" type="ORF">OS493_029267</name>
</gene>
<feature type="transmembrane region" description="Helical" evidence="9">
    <location>
        <begin position="217"/>
        <end position="236"/>
    </location>
</feature>
<keyword evidence="4" id="KW-0547">Nucleotide-binding</keyword>
<comment type="similarity">
    <text evidence="2">Belongs to the ABC transporter superfamily. ABCC family. Conjugate transporter (TC 3.A.1.208) subfamily.</text>
</comment>
<accession>A0A9W9ZKD9</accession>
<dbReference type="InterPro" id="IPR036640">
    <property type="entry name" value="ABC1_TM_sf"/>
</dbReference>
<sequence length="254" mass="28032">MILKKSALTSAIDCLPFTVGLVATLISVVTLLYTGHPVTPGTAFMLLAFVNVLRRNLSLRLAGAIPNGMELNVSLRRIENFLLSTNLPFVCKEHGDGNTQIFGGEFTEDGGVYPLLLQKDSCSRKSLEQNDLPIQRNNICDTSSQPFEVPGSQLLISGATYVMQDPVKENHDEIKQEETIQPQTSAKTSESVQPEKLEISEEDRDVGNISFELYWEYFRSGIYPIAIVALIVFFIASQDSSMGFCPKLKSGYNG</sequence>
<dbReference type="EMBL" id="MU825902">
    <property type="protein sequence ID" value="KAJ7383302.1"/>
    <property type="molecule type" value="Genomic_DNA"/>
</dbReference>
<dbReference type="AlphaFoldDB" id="A0A9W9ZKD9"/>
<evidence type="ECO:0000256" key="9">
    <source>
        <dbReference type="SAM" id="Phobius"/>
    </source>
</evidence>
<dbReference type="PANTHER" id="PTHR24223">
    <property type="entry name" value="ATP-BINDING CASSETTE SUB-FAMILY C"/>
    <property type="match status" value="1"/>
</dbReference>
<dbReference type="GO" id="GO:0042626">
    <property type="term" value="F:ATPase-coupled transmembrane transporter activity"/>
    <property type="evidence" value="ECO:0007669"/>
    <property type="project" value="TreeGrafter"/>
</dbReference>
<dbReference type="Gene3D" id="1.20.1560.10">
    <property type="entry name" value="ABC transporter type 1, transmembrane domain"/>
    <property type="match status" value="1"/>
</dbReference>
<feature type="transmembrane region" description="Helical" evidence="9">
    <location>
        <begin position="38"/>
        <end position="54"/>
    </location>
</feature>
<evidence type="ECO:0000313" key="11">
    <source>
        <dbReference type="Proteomes" id="UP001163046"/>
    </source>
</evidence>
<keyword evidence="7 9" id="KW-0472">Membrane</keyword>
<dbReference type="Proteomes" id="UP001163046">
    <property type="component" value="Unassembled WGS sequence"/>
</dbReference>
<evidence type="ECO:0000256" key="2">
    <source>
        <dbReference type="ARBA" id="ARBA00009726"/>
    </source>
</evidence>
<evidence type="ECO:0000256" key="1">
    <source>
        <dbReference type="ARBA" id="ARBA00004141"/>
    </source>
</evidence>
<evidence type="ECO:0000256" key="6">
    <source>
        <dbReference type="ARBA" id="ARBA00022989"/>
    </source>
</evidence>
<evidence type="ECO:0000256" key="4">
    <source>
        <dbReference type="ARBA" id="ARBA00022741"/>
    </source>
</evidence>
<proteinExistence type="inferred from homology"/>
<evidence type="ECO:0000256" key="8">
    <source>
        <dbReference type="SAM" id="MobiDB-lite"/>
    </source>
</evidence>
<dbReference type="GO" id="GO:0005524">
    <property type="term" value="F:ATP binding"/>
    <property type="evidence" value="ECO:0007669"/>
    <property type="project" value="UniProtKB-KW"/>
</dbReference>
<keyword evidence="3 9" id="KW-0812">Transmembrane</keyword>
<keyword evidence="11" id="KW-1185">Reference proteome</keyword>
<dbReference type="GO" id="GO:0016020">
    <property type="term" value="C:membrane"/>
    <property type="evidence" value="ECO:0007669"/>
    <property type="project" value="UniProtKB-SubCell"/>
</dbReference>
<keyword evidence="5" id="KW-0067">ATP-binding</keyword>
<comment type="caution">
    <text evidence="10">The sequence shown here is derived from an EMBL/GenBank/DDBJ whole genome shotgun (WGS) entry which is preliminary data.</text>
</comment>
<name>A0A9W9ZKD9_9CNID</name>
<evidence type="ECO:0000256" key="3">
    <source>
        <dbReference type="ARBA" id="ARBA00022692"/>
    </source>
</evidence>